<dbReference type="EMBL" id="STGY01000044">
    <property type="protein sequence ID" value="THV41417.1"/>
    <property type="molecule type" value="Genomic_DNA"/>
</dbReference>
<organism evidence="3 4">
    <name type="scientific">Glycomyces buryatensis</name>
    <dbReference type="NCBI Taxonomy" id="2570927"/>
    <lineage>
        <taxon>Bacteria</taxon>
        <taxon>Bacillati</taxon>
        <taxon>Actinomycetota</taxon>
        <taxon>Actinomycetes</taxon>
        <taxon>Glycomycetales</taxon>
        <taxon>Glycomycetaceae</taxon>
        <taxon>Glycomyces</taxon>
    </lineage>
</organism>
<feature type="transmembrane region" description="Helical" evidence="2">
    <location>
        <begin position="30"/>
        <end position="51"/>
    </location>
</feature>
<keyword evidence="2" id="KW-0812">Transmembrane</keyword>
<accession>A0A4S8QAE3</accession>
<gene>
    <name evidence="3" type="ORF">FAB82_11495</name>
</gene>
<dbReference type="AlphaFoldDB" id="A0A4S8QAE3"/>
<evidence type="ECO:0000256" key="1">
    <source>
        <dbReference type="SAM" id="MobiDB-lite"/>
    </source>
</evidence>
<evidence type="ECO:0000313" key="3">
    <source>
        <dbReference type="EMBL" id="THV41417.1"/>
    </source>
</evidence>
<feature type="region of interest" description="Disordered" evidence="1">
    <location>
        <begin position="1"/>
        <end position="23"/>
    </location>
</feature>
<dbReference type="OrthoDB" id="3818356at2"/>
<evidence type="ECO:0000313" key="4">
    <source>
        <dbReference type="Proteomes" id="UP000308760"/>
    </source>
</evidence>
<keyword evidence="2" id="KW-1133">Transmembrane helix</keyword>
<dbReference type="RefSeq" id="WP_136534687.1">
    <property type="nucleotide sequence ID" value="NZ_STGY01000044.1"/>
</dbReference>
<keyword evidence="4" id="KW-1185">Reference proteome</keyword>
<sequence>MTRRNTSELDDLPPGRRPQRTRAQREAARVRLILILGLTLGLVIHLGQSAVEAGRENSPERVVTEFLDAIRDRDIDRALGMMSIHSHNDFGTYFVPDAIGGDWSFEGVHEVDSNGTSTDVYVTFVFDGVTGSGTLEVREDEQGLYIENPIVNAPFQSAPLNYIRINDLVVESPSSPLGIPLLPGVYDLNGSGERVAVFPGTEISEEQTTPPIDLDDYTEAAQAAVNTALDGCRTAADMTLSGICPFGQYAVAWPEPFEFDVADVEWTVTDYPVLGLEPGDSGYSGFSAATEESGTVRVTGTVLIQDGDTESRVRRNFTVDCPFELGGPDLVINADNEVELIGGMTSYPPTADEAETCEVIE</sequence>
<reference evidence="4" key="1">
    <citation type="submission" date="2019-04" db="EMBL/GenBank/DDBJ databases">
        <title>Nocardioides xinjiangensis sp. nov.</title>
        <authorList>
            <person name="Liu S."/>
        </authorList>
    </citation>
    <scope>NUCLEOTIDE SEQUENCE [LARGE SCALE GENOMIC DNA]</scope>
    <source>
        <strain evidence="4">18</strain>
    </source>
</reference>
<name>A0A4S8QAE3_9ACTN</name>
<protein>
    <submittedName>
        <fullName evidence="3">Uncharacterized protein</fullName>
    </submittedName>
</protein>
<comment type="caution">
    <text evidence="3">The sequence shown here is derived from an EMBL/GenBank/DDBJ whole genome shotgun (WGS) entry which is preliminary data.</text>
</comment>
<reference evidence="3 4" key="2">
    <citation type="submission" date="2019-05" db="EMBL/GenBank/DDBJ databases">
        <title>Glycomyces buryatensis sp. nov.</title>
        <authorList>
            <person name="Nikitina E."/>
        </authorList>
    </citation>
    <scope>NUCLEOTIDE SEQUENCE [LARGE SCALE GENOMIC DNA]</scope>
    <source>
        <strain evidence="3 4">18</strain>
    </source>
</reference>
<dbReference type="Proteomes" id="UP000308760">
    <property type="component" value="Unassembled WGS sequence"/>
</dbReference>
<keyword evidence="2" id="KW-0472">Membrane</keyword>
<proteinExistence type="predicted"/>
<evidence type="ECO:0000256" key="2">
    <source>
        <dbReference type="SAM" id="Phobius"/>
    </source>
</evidence>